<reference evidence="1 2" key="1">
    <citation type="submission" date="2020-10" db="EMBL/GenBank/DDBJ databases">
        <title>Phylogeny of dyella-like bacteria.</title>
        <authorList>
            <person name="Fu J."/>
        </authorList>
    </citation>
    <scope>NUCLEOTIDE SEQUENCE [LARGE SCALE GENOMIC DNA]</scope>
    <source>
        <strain evidence="1 2">Gsoil3046</strain>
    </source>
</reference>
<keyword evidence="2" id="KW-1185">Reference proteome</keyword>
<protein>
    <submittedName>
        <fullName evidence="1">Phage tail protein</fullName>
    </submittedName>
</protein>
<evidence type="ECO:0000313" key="1">
    <source>
        <dbReference type="EMBL" id="MFK2904573.1"/>
    </source>
</evidence>
<sequence length="207" mass="22631">MTRYASFAVELTGTLDAAKALSDVPAQILRAQQRALGTLRRRLATEAKRDIGAEYNLRAARIAEGLQVRNDADGVRLIGKSRGINAIEFDARWTRVQPSGVVATSSRARFTAIKFGGRLRGESGLGARWAVRRGEAPSVHAGSFIARGKNGALLVFERQGKKRLPIQSVYGPSVGQMLKHGRRPERLAEFAIRTLQSEQQRLLGSTP</sequence>
<dbReference type="EMBL" id="JADIKM010000003">
    <property type="protein sequence ID" value="MFK2904573.1"/>
    <property type="molecule type" value="Genomic_DNA"/>
</dbReference>
<dbReference type="RefSeq" id="WP_404633219.1">
    <property type="nucleotide sequence ID" value="NZ_JADIKM010000003.1"/>
</dbReference>
<accession>A0ABW8JTU7</accession>
<gene>
    <name evidence="1" type="ORF">ISP17_11405</name>
</gene>
<evidence type="ECO:0000313" key="2">
    <source>
        <dbReference type="Proteomes" id="UP001620460"/>
    </source>
</evidence>
<name>A0ABW8JTU7_9GAMM</name>
<dbReference type="Proteomes" id="UP001620460">
    <property type="component" value="Unassembled WGS sequence"/>
</dbReference>
<dbReference type="InterPro" id="IPR010633">
    <property type="entry name" value="Phage_lambda_GpZ"/>
</dbReference>
<proteinExistence type="predicted"/>
<comment type="caution">
    <text evidence="1">The sequence shown here is derived from an EMBL/GenBank/DDBJ whole genome shotgun (WGS) entry which is preliminary data.</text>
</comment>
<organism evidence="1 2">
    <name type="scientific">Dyella ginsengisoli</name>
    <dbReference type="NCBI Taxonomy" id="363848"/>
    <lineage>
        <taxon>Bacteria</taxon>
        <taxon>Pseudomonadati</taxon>
        <taxon>Pseudomonadota</taxon>
        <taxon>Gammaproteobacteria</taxon>
        <taxon>Lysobacterales</taxon>
        <taxon>Rhodanobacteraceae</taxon>
        <taxon>Dyella</taxon>
    </lineage>
</organism>
<dbReference type="Pfam" id="PF06763">
    <property type="entry name" value="Minor_tail_Z"/>
    <property type="match status" value="1"/>
</dbReference>